<feature type="transmembrane region" description="Helical" evidence="2">
    <location>
        <begin position="316"/>
        <end position="339"/>
    </location>
</feature>
<dbReference type="SUPFAM" id="SSF48452">
    <property type="entry name" value="TPR-like"/>
    <property type="match status" value="1"/>
</dbReference>
<keyword evidence="2" id="KW-1133">Transmembrane helix</keyword>
<evidence type="ECO:0000313" key="3">
    <source>
        <dbReference type="EMBL" id="PIW08447.1"/>
    </source>
</evidence>
<keyword evidence="2" id="KW-0812">Transmembrane</keyword>
<gene>
    <name evidence="3" type="ORF">COW38_00775</name>
</gene>
<evidence type="ECO:0000313" key="4">
    <source>
        <dbReference type="Proteomes" id="UP000230556"/>
    </source>
</evidence>
<organism evidence="3 4">
    <name type="scientific">Candidatus Collierbacteria bacterium CG17_big_fil_post_rev_8_21_14_2_50_45_7</name>
    <dbReference type="NCBI Taxonomy" id="1974536"/>
    <lineage>
        <taxon>Bacteria</taxon>
        <taxon>Candidatus Collieribacteriota</taxon>
    </lineage>
</organism>
<feature type="compositionally biased region" description="Low complexity" evidence="1">
    <location>
        <begin position="613"/>
        <end position="627"/>
    </location>
</feature>
<protein>
    <submittedName>
        <fullName evidence="3">Uncharacterized protein</fullName>
    </submittedName>
</protein>
<comment type="caution">
    <text evidence="3">The sequence shown here is derived from an EMBL/GenBank/DDBJ whole genome shotgun (WGS) entry which is preliminary data.</text>
</comment>
<feature type="transmembrane region" description="Helical" evidence="2">
    <location>
        <begin position="6"/>
        <end position="24"/>
    </location>
</feature>
<evidence type="ECO:0000256" key="2">
    <source>
        <dbReference type="SAM" id="Phobius"/>
    </source>
</evidence>
<proteinExistence type="predicted"/>
<feature type="transmembrane region" description="Helical" evidence="2">
    <location>
        <begin position="280"/>
        <end position="304"/>
    </location>
</feature>
<sequence length="641" mass="69969">MLNQFSRFLIPLTIFLTPFLFWTLTSNFFVAPKQLFLLLLVFLLLVSYGATTIKQKALTLPNSALTLPLLGIVLAITLNLVLVAEGRGEALSGKGTLLLLLPLLSLAILTVTPRLNLVKMITGLIIGSSLLLAIYTLLQLTFLHTASLLPSYMQTRGFTPTGSLLTTLIWILAGGLTTIFALKHASLHLRPLYLVITIINTIASVAIISLLLPGSPQTLSFIPYLESWSITLDAIKSARPLLLGVGLANYSVLFSAVKPLSLNLGSLWNTLPQTGTSELLTMLATTGLTGFLPLLALIFGGLSLARRKSHPLSPAFILIVLALIFTPSSLPLYLLFFTLLPLLDEDKDFTLHLSARSSLAIGGLIIVASLALFTYSVRPYVSDYYFRQAQQALTQNDGKVAYDSHLQAIKWYPSFTLYHLSFAETNLSLAIALSQKKELTEEERATISTLIQQAISESKIAIQLHPNLSLSWSTLARIYRNLINVAKGSDQFAIDYYARAVALDPGNPILRVDYGGLFYQLGQSAEKEADKTTYYNRAGNEFQTAIQLRPTYANAYYNLSKLLETIKDYQSSYLAMQKVVANLDPNGSDYTSALSELDALKAKLPEPTPTPSPSTINDLPSTDLTTPSPLPSPLPGGPISL</sequence>
<name>A0A2M7FRS3_9BACT</name>
<reference evidence="4" key="1">
    <citation type="submission" date="2017-09" db="EMBL/GenBank/DDBJ databases">
        <title>Depth-based differentiation of microbial function through sediment-hosted aquifers and enrichment of novel symbionts in the deep terrestrial subsurface.</title>
        <authorList>
            <person name="Probst A.J."/>
            <person name="Ladd B."/>
            <person name="Jarett J.K."/>
            <person name="Geller-Mcgrath D.E."/>
            <person name="Sieber C.M.K."/>
            <person name="Emerson J.B."/>
            <person name="Anantharaman K."/>
            <person name="Thomas B.C."/>
            <person name="Malmstrom R."/>
            <person name="Stieglmeier M."/>
            <person name="Klingl A."/>
            <person name="Woyke T."/>
            <person name="Ryan C.M."/>
            <person name="Banfield J.F."/>
        </authorList>
    </citation>
    <scope>NUCLEOTIDE SEQUENCE [LARGE SCALE GENOMIC DNA]</scope>
</reference>
<dbReference type="EMBL" id="PFFO01000038">
    <property type="protein sequence ID" value="PIW08447.1"/>
    <property type="molecule type" value="Genomic_DNA"/>
</dbReference>
<dbReference type="Gene3D" id="1.25.40.10">
    <property type="entry name" value="Tetratricopeptide repeat domain"/>
    <property type="match status" value="2"/>
</dbReference>
<dbReference type="AlphaFoldDB" id="A0A2M7FRS3"/>
<accession>A0A2M7FRS3</accession>
<feature type="compositionally biased region" description="Pro residues" evidence="1">
    <location>
        <begin position="628"/>
        <end position="641"/>
    </location>
</feature>
<dbReference type="Proteomes" id="UP000230556">
    <property type="component" value="Unassembled WGS sequence"/>
</dbReference>
<feature type="transmembrane region" description="Helical" evidence="2">
    <location>
        <begin position="121"/>
        <end position="143"/>
    </location>
</feature>
<feature type="transmembrane region" description="Helical" evidence="2">
    <location>
        <begin position="164"/>
        <end position="186"/>
    </location>
</feature>
<feature type="transmembrane region" description="Helical" evidence="2">
    <location>
        <begin position="36"/>
        <end position="53"/>
    </location>
</feature>
<feature type="transmembrane region" description="Helical" evidence="2">
    <location>
        <begin position="192"/>
        <end position="212"/>
    </location>
</feature>
<evidence type="ECO:0000256" key="1">
    <source>
        <dbReference type="SAM" id="MobiDB-lite"/>
    </source>
</evidence>
<feature type="transmembrane region" description="Helical" evidence="2">
    <location>
        <begin position="65"/>
        <end position="84"/>
    </location>
</feature>
<feature type="transmembrane region" description="Helical" evidence="2">
    <location>
        <begin position="96"/>
        <end position="115"/>
    </location>
</feature>
<feature type="region of interest" description="Disordered" evidence="1">
    <location>
        <begin position="602"/>
        <end position="641"/>
    </location>
</feature>
<feature type="transmembrane region" description="Helical" evidence="2">
    <location>
        <begin position="359"/>
        <end position="377"/>
    </location>
</feature>
<keyword evidence="2" id="KW-0472">Membrane</keyword>
<dbReference type="InterPro" id="IPR011990">
    <property type="entry name" value="TPR-like_helical_dom_sf"/>
</dbReference>